<dbReference type="PROSITE" id="PS51192">
    <property type="entry name" value="HELICASE_ATP_BIND_1"/>
    <property type="match status" value="1"/>
</dbReference>
<name>A0A4V4NFY1_9ASCO</name>
<dbReference type="SMART" id="SM00487">
    <property type="entry name" value="DEXDc"/>
    <property type="match status" value="1"/>
</dbReference>
<dbReference type="GO" id="GO:0005694">
    <property type="term" value="C:chromosome"/>
    <property type="evidence" value="ECO:0007669"/>
    <property type="project" value="UniProtKB-ARBA"/>
</dbReference>
<dbReference type="Pfam" id="PF00271">
    <property type="entry name" value="Helicase_C"/>
    <property type="match status" value="1"/>
</dbReference>
<dbReference type="GO" id="GO:0140658">
    <property type="term" value="F:ATP-dependent chromatin remodeler activity"/>
    <property type="evidence" value="ECO:0007669"/>
    <property type="project" value="UniProtKB-ARBA"/>
</dbReference>
<evidence type="ECO:0000256" key="8">
    <source>
        <dbReference type="ARBA" id="ARBA00022853"/>
    </source>
</evidence>
<dbReference type="GO" id="GO:0003677">
    <property type="term" value="F:DNA binding"/>
    <property type="evidence" value="ECO:0007669"/>
    <property type="project" value="UniProtKB-KW"/>
</dbReference>
<feature type="region of interest" description="Disordered" evidence="11">
    <location>
        <begin position="335"/>
        <end position="361"/>
    </location>
</feature>
<evidence type="ECO:0000256" key="9">
    <source>
        <dbReference type="ARBA" id="ARBA00023125"/>
    </source>
</evidence>
<keyword evidence="9" id="KW-0238">DNA-binding</keyword>
<dbReference type="InterPro" id="IPR014001">
    <property type="entry name" value="Helicase_ATP-bd"/>
</dbReference>
<dbReference type="InterPro" id="IPR027417">
    <property type="entry name" value="P-loop_NTPase"/>
</dbReference>
<evidence type="ECO:0000313" key="15">
    <source>
        <dbReference type="Proteomes" id="UP000307173"/>
    </source>
</evidence>
<keyword evidence="10" id="KW-0539">Nucleus</keyword>
<dbReference type="InterPro" id="IPR038718">
    <property type="entry name" value="SNF2-like_sf"/>
</dbReference>
<dbReference type="GO" id="GO:0003678">
    <property type="term" value="F:DNA helicase activity"/>
    <property type="evidence" value="ECO:0007669"/>
    <property type="project" value="UniProtKB-EC"/>
</dbReference>
<keyword evidence="4" id="KW-0547">Nucleotide-binding</keyword>
<feature type="compositionally biased region" description="Basic and acidic residues" evidence="11">
    <location>
        <begin position="1247"/>
        <end position="1261"/>
    </location>
</feature>
<feature type="region of interest" description="Disordered" evidence="11">
    <location>
        <begin position="131"/>
        <end position="179"/>
    </location>
</feature>
<evidence type="ECO:0000259" key="12">
    <source>
        <dbReference type="PROSITE" id="PS51192"/>
    </source>
</evidence>
<dbReference type="GO" id="GO:0005524">
    <property type="term" value="F:ATP binding"/>
    <property type="evidence" value="ECO:0007669"/>
    <property type="project" value="UniProtKB-KW"/>
</dbReference>
<sequence length="1317" mass="152073">MRNAIRFLKALPDSGYPKTSRISRLDSLHNGDVSLVSTSPISSPPPISRRMRNNDLAFTRLERKQMERTNERLRKEKMLQREREAARRKAEEEKIVSSKVHLGTSKPSLRERYINSRLAKRKTQEEYIDKVDEEVESSEEDSIIELADDSDDQIVSSKKSKVSKRRYEDDDDYNDDYVIPSKKKRNDVTRSNRAEKRAVAIDDDDFMLPEFEADEDADLNLNEKIIKLFNNADIRDILDLSNMKPEQAKIIIENRPYHSIKEIKRVDLNPNKSSGRVVRNIMEKYLETVAEKLAAYTAIDTLLKQCFEYSKSITSEIKKWGVNLKGKNLTGEMSLTEVNVGSTDESSSDDDDDDESEDVKEEKVVKKKFKKIRVDGSENDDDFMAGRSRKIYKSSIDNSKVNAKTGYFKKKPALLSDDISLKDYQQVGINWIYTLFRKQLSCILADEMGLGKTAQVIAFLSYLKQKKYKSPHLIVVPSSTLENWLREFEKFSPSLKVVPYYGSLEEREELRSMLYEEDDYDVVVTTYNLTTGKLDAPFLQSLDFNVIVYDEGHMLKNAANDRYRKLTKLKANFRMLLTGTPLQNNLKELISLLDFILPEVFDSKMKKLQLLFDQKASTKTEEEKIEGETYNPLMSEQAISKAKVMMSPFVLRRTKAQVMKDLPNKHTIIDYCELNTAQRRIYDEELKLVEDFRIEKARRKTLPEKEQKQLPPLEKRSTNVLMTLRKACMHPLLFRRLYTDKMLKIMSKLIMKNDQYKDANEKYIFEDMQIMSDYELSQLCHTFPNELGKFVLKQSVYEDSGKTQKLVEILTEKIKNGEKILIFSLFTQMLDILERVLSIHNWKFLRLDGSTQVDTRQNIIDKFYEDSSISVMLLSTKAGGFGINLVCATNVIIYDQSLNPHDDRQAEDRAHRVGQTKDVHVIRLITKNSIEENILHMAFNKLQLDNSMMAQNVEDVLLKTVEDLITAKNAEPKKIEEIVEKGEKEESAFEAFESPVLEMEIEEDQDEPIEVDRSSMEETADSSKRSRRRKQNISYVDDAKIPKEWLDEDQDPEDDSKKKKKARKGTKGKPDDEQSSQDKDETYVQEVDNSVGDVKQIQTVDENVASDVKPATLDPVTRTQIAIKSIEVNRPLVEVLMKENPTIENVKSVDEYLREINNPPEGVENDPIKREQYHNQAAERIILLQEQMKRNILAKMIQNAQNNQDVNTQNVQNSTEHEEKQSTQDVQEAPIYSEDRHEQIDQTTGDQIKDEPGLNGSSEDKCKIETTITMPTTFDNSNVASENSVNERDSNYNPLEQNLSVIKPQIRSISDILDASF</sequence>
<dbReference type="Gene3D" id="3.40.50.300">
    <property type="entry name" value="P-loop containing nucleotide triphosphate hydrolases"/>
    <property type="match status" value="1"/>
</dbReference>
<dbReference type="CDD" id="cd18793">
    <property type="entry name" value="SF2_C_SNF"/>
    <property type="match status" value="1"/>
</dbReference>
<dbReference type="Gene3D" id="3.40.50.10810">
    <property type="entry name" value="Tandem AAA-ATPase domain"/>
    <property type="match status" value="1"/>
</dbReference>
<keyword evidence="6" id="KW-0347">Helicase</keyword>
<dbReference type="Proteomes" id="UP000307173">
    <property type="component" value="Unassembled WGS sequence"/>
</dbReference>
<evidence type="ECO:0000256" key="10">
    <source>
        <dbReference type="ARBA" id="ARBA00023242"/>
    </source>
</evidence>
<dbReference type="EC" id="3.6.4.12" evidence="3"/>
<evidence type="ECO:0000256" key="6">
    <source>
        <dbReference type="ARBA" id="ARBA00022806"/>
    </source>
</evidence>
<feature type="compositionally biased region" description="Acidic residues" evidence="11">
    <location>
        <begin position="346"/>
        <end position="359"/>
    </location>
</feature>
<feature type="compositionally biased region" description="Basic and acidic residues" evidence="11">
    <location>
        <begin position="1068"/>
        <end position="1082"/>
    </location>
</feature>
<dbReference type="SMART" id="SM00490">
    <property type="entry name" value="HELICc"/>
    <property type="match status" value="1"/>
</dbReference>
<dbReference type="EMBL" id="SELW01000234">
    <property type="protein sequence ID" value="TID29830.1"/>
    <property type="molecule type" value="Genomic_DNA"/>
</dbReference>
<keyword evidence="15" id="KW-1185">Reference proteome</keyword>
<dbReference type="InterPro" id="IPR001650">
    <property type="entry name" value="Helicase_C-like"/>
</dbReference>
<dbReference type="InterPro" id="IPR000330">
    <property type="entry name" value="SNF2_N"/>
</dbReference>
<organism evidence="14 15">
    <name type="scientific">Pichia inconspicua</name>
    <dbReference type="NCBI Taxonomy" id="52247"/>
    <lineage>
        <taxon>Eukaryota</taxon>
        <taxon>Fungi</taxon>
        <taxon>Dikarya</taxon>
        <taxon>Ascomycota</taxon>
        <taxon>Saccharomycotina</taxon>
        <taxon>Pichiomycetes</taxon>
        <taxon>Pichiales</taxon>
        <taxon>Pichiaceae</taxon>
        <taxon>Pichia</taxon>
    </lineage>
</organism>
<feature type="region of interest" description="Disordered" evidence="11">
    <location>
        <begin position="79"/>
        <end position="98"/>
    </location>
</feature>
<keyword evidence="5" id="KW-0378">Hydrolase</keyword>
<evidence type="ECO:0000256" key="11">
    <source>
        <dbReference type="SAM" id="MobiDB-lite"/>
    </source>
</evidence>
<feature type="compositionally biased region" description="Basic and acidic residues" evidence="11">
    <location>
        <begin position="79"/>
        <end position="96"/>
    </location>
</feature>
<feature type="compositionally biased region" description="Acidic residues" evidence="11">
    <location>
        <begin position="131"/>
        <end position="152"/>
    </location>
</feature>
<dbReference type="Pfam" id="PF00176">
    <property type="entry name" value="SNF2-rel_dom"/>
    <property type="match status" value="1"/>
</dbReference>
<keyword evidence="7" id="KW-0067">ATP-binding</keyword>
<evidence type="ECO:0000256" key="3">
    <source>
        <dbReference type="ARBA" id="ARBA00012551"/>
    </source>
</evidence>
<dbReference type="GO" id="GO:0016787">
    <property type="term" value="F:hydrolase activity"/>
    <property type="evidence" value="ECO:0007669"/>
    <property type="project" value="UniProtKB-KW"/>
</dbReference>
<comment type="subcellular location">
    <subcellularLocation>
        <location evidence="1">Nucleus</location>
    </subcellularLocation>
</comment>
<keyword evidence="8" id="KW-0156">Chromatin regulator</keyword>
<evidence type="ECO:0000256" key="7">
    <source>
        <dbReference type="ARBA" id="ARBA00022840"/>
    </source>
</evidence>
<feature type="compositionally biased region" description="Basic and acidic residues" evidence="11">
    <location>
        <begin position="1010"/>
        <end position="1024"/>
    </location>
</feature>
<accession>A0A4V4NFY1</accession>
<feature type="region of interest" description="Disordered" evidence="11">
    <location>
        <begin position="981"/>
        <end position="1083"/>
    </location>
</feature>
<feature type="domain" description="Helicase ATP-binding" evidence="12">
    <location>
        <begin position="433"/>
        <end position="599"/>
    </location>
</feature>
<dbReference type="STRING" id="52247.A0A4V4NFY1"/>
<dbReference type="SUPFAM" id="SSF52540">
    <property type="entry name" value="P-loop containing nucleoside triphosphate hydrolases"/>
    <property type="match status" value="2"/>
</dbReference>
<evidence type="ECO:0000256" key="1">
    <source>
        <dbReference type="ARBA" id="ARBA00004123"/>
    </source>
</evidence>
<dbReference type="InterPro" id="IPR049730">
    <property type="entry name" value="SNF2/RAD54-like_C"/>
</dbReference>
<proteinExistence type="inferred from homology"/>
<dbReference type="GO" id="GO:0005634">
    <property type="term" value="C:nucleus"/>
    <property type="evidence" value="ECO:0007669"/>
    <property type="project" value="UniProtKB-SubCell"/>
</dbReference>
<feature type="compositionally biased region" description="Acidic residues" evidence="11">
    <location>
        <begin position="999"/>
        <end position="1009"/>
    </location>
</feature>
<dbReference type="Gene3D" id="1.10.150.320">
    <property type="entry name" value="Photosystem II 12 kDa extrinsic protein"/>
    <property type="match status" value="1"/>
</dbReference>
<dbReference type="OrthoDB" id="3995926at2759"/>
<feature type="compositionally biased region" description="Basic residues" evidence="11">
    <location>
        <begin position="1058"/>
        <end position="1067"/>
    </location>
</feature>
<reference evidence="14 15" key="1">
    <citation type="journal article" date="2019" name="Front. Genet.">
        <title>Whole-Genome Sequencing of the Opportunistic Yeast Pathogen Candida inconspicua Uncovers Its Hybrid Origin.</title>
        <authorList>
            <person name="Mixao V."/>
            <person name="Hansen A.P."/>
            <person name="Saus E."/>
            <person name="Boekhout T."/>
            <person name="Lass-Florl C."/>
            <person name="Gabaldon T."/>
        </authorList>
    </citation>
    <scope>NUCLEOTIDE SEQUENCE [LARGE SCALE GENOMIC DNA]</scope>
    <source>
        <strain evidence="14 15">CBS 180</strain>
    </source>
</reference>
<feature type="region of interest" description="Disordered" evidence="11">
    <location>
        <begin position="1207"/>
        <end position="1261"/>
    </location>
</feature>
<protein>
    <recommendedName>
        <fullName evidence="3">DNA helicase</fullName>
        <ecNumber evidence="3">3.6.4.12</ecNumber>
    </recommendedName>
</protein>
<dbReference type="PANTHER" id="PTHR10799">
    <property type="entry name" value="SNF2/RAD54 HELICASE FAMILY"/>
    <property type="match status" value="1"/>
</dbReference>
<comment type="caution">
    <text evidence="14">The sequence shown here is derived from an EMBL/GenBank/DDBJ whole genome shotgun (WGS) entry which is preliminary data.</text>
</comment>
<evidence type="ECO:0000313" key="14">
    <source>
        <dbReference type="EMBL" id="TID29830.1"/>
    </source>
</evidence>
<evidence type="ECO:0000256" key="2">
    <source>
        <dbReference type="ARBA" id="ARBA00007025"/>
    </source>
</evidence>
<gene>
    <name evidence="14" type="ORF">CANINC_001579</name>
</gene>
<comment type="similarity">
    <text evidence="2">Belongs to the SNF2/RAD54 helicase family.</text>
</comment>
<evidence type="ECO:0000259" key="13">
    <source>
        <dbReference type="PROSITE" id="PS51194"/>
    </source>
</evidence>
<evidence type="ECO:0000256" key="4">
    <source>
        <dbReference type="ARBA" id="ARBA00022741"/>
    </source>
</evidence>
<feature type="domain" description="Helicase C-terminal" evidence="13">
    <location>
        <begin position="806"/>
        <end position="965"/>
    </location>
</feature>
<dbReference type="FunFam" id="3.40.50.10810:FF:000014">
    <property type="entry name" value="SWI/SNF-related matrix-associated actin-dependent regulator of chromatin subfamily A containing DEAD/H box 1"/>
    <property type="match status" value="1"/>
</dbReference>
<dbReference type="PROSITE" id="PS51194">
    <property type="entry name" value="HELICASE_CTER"/>
    <property type="match status" value="1"/>
</dbReference>
<dbReference type="SUPFAM" id="SSF81585">
    <property type="entry name" value="PsbU/PolX domain-like"/>
    <property type="match status" value="1"/>
</dbReference>
<evidence type="ECO:0000256" key="5">
    <source>
        <dbReference type="ARBA" id="ARBA00022801"/>
    </source>
</evidence>
<feature type="region of interest" description="Disordered" evidence="11">
    <location>
        <begin position="1273"/>
        <end position="1292"/>
    </location>
</feature>